<dbReference type="SUPFAM" id="SSF54928">
    <property type="entry name" value="RNA-binding domain, RBD"/>
    <property type="match status" value="1"/>
</dbReference>
<protein>
    <recommendedName>
        <fullName evidence="2">RRM domain-containing protein</fullName>
    </recommendedName>
</protein>
<reference evidence="3 4" key="1">
    <citation type="journal article" date="2018" name="Sci. Rep.">
        <title>A novel species of the marine cyanobacterium Acaryochloris with a unique pigment content and lifestyle.</title>
        <authorList>
            <person name="Partensky F."/>
            <person name="Six C."/>
            <person name="Ratin M."/>
            <person name="Garczarek L."/>
            <person name="Vaulot D."/>
            <person name="Probert I."/>
            <person name="Calteau A."/>
            <person name="Gourvil P."/>
            <person name="Marie D."/>
            <person name="Grebert T."/>
            <person name="Bouchier C."/>
            <person name="Le Panse S."/>
            <person name="Gachenot M."/>
            <person name="Rodriguez F."/>
            <person name="Garrido J.L."/>
        </authorList>
    </citation>
    <scope>NUCLEOTIDE SEQUENCE [LARGE SCALE GENOMIC DNA]</scope>
    <source>
        <strain evidence="3 4">RCC1774</strain>
    </source>
</reference>
<evidence type="ECO:0000259" key="2">
    <source>
        <dbReference type="PROSITE" id="PS50102"/>
    </source>
</evidence>
<evidence type="ECO:0000256" key="1">
    <source>
        <dbReference type="ARBA" id="ARBA00022884"/>
    </source>
</evidence>
<accession>A0A2W1JPS5</accession>
<keyword evidence="1" id="KW-0694">RNA-binding</keyword>
<dbReference type="InterPro" id="IPR012677">
    <property type="entry name" value="Nucleotide-bd_a/b_plait_sf"/>
</dbReference>
<dbReference type="RefSeq" id="WP_110986801.1">
    <property type="nucleotide sequence ID" value="NZ_CAWNWM010000008.1"/>
</dbReference>
<feature type="domain" description="RRM" evidence="2">
    <location>
        <begin position="1"/>
        <end position="83"/>
    </location>
</feature>
<dbReference type="PROSITE" id="PS50102">
    <property type="entry name" value="RRM"/>
    <property type="match status" value="1"/>
</dbReference>
<proteinExistence type="predicted"/>
<organism evidence="3 4">
    <name type="scientific">Acaryochloris thomasi RCC1774</name>
    <dbReference type="NCBI Taxonomy" id="1764569"/>
    <lineage>
        <taxon>Bacteria</taxon>
        <taxon>Bacillati</taxon>
        <taxon>Cyanobacteriota</taxon>
        <taxon>Cyanophyceae</taxon>
        <taxon>Acaryochloridales</taxon>
        <taxon>Acaryochloridaceae</taxon>
        <taxon>Acaryochloris</taxon>
        <taxon>Acaryochloris thomasi</taxon>
    </lineage>
</organism>
<dbReference type="Proteomes" id="UP000248857">
    <property type="component" value="Unassembled WGS sequence"/>
</dbReference>
<dbReference type="PANTHER" id="PTHR48025:SF1">
    <property type="entry name" value="RRM DOMAIN-CONTAINING PROTEIN"/>
    <property type="match status" value="1"/>
</dbReference>
<name>A0A2W1JPS5_9CYAN</name>
<dbReference type="AlphaFoldDB" id="A0A2W1JPS5"/>
<sequence>MSLFIDNLPHNATQDDLKTVFAKYGTATAIMTIRVPADEEEESEPRNCAYVTMSSNAEEEKAIAELDGTVWMGKSLKVQKVRPRRN</sequence>
<gene>
    <name evidence="3" type="ORF">C1752_03366</name>
</gene>
<dbReference type="InterPro" id="IPR000504">
    <property type="entry name" value="RRM_dom"/>
</dbReference>
<comment type="caution">
    <text evidence="3">The sequence shown here is derived from an EMBL/GenBank/DDBJ whole genome shotgun (WGS) entry which is preliminary data.</text>
</comment>
<dbReference type="SMART" id="SM00360">
    <property type="entry name" value="RRM"/>
    <property type="match status" value="1"/>
</dbReference>
<dbReference type="InterPro" id="IPR035979">
    <property type="entry name" value="RBD_domain_sf"/>
</dbReference>
<evidence type="ECO:0000313" key="4">
    <source>
        <dbReference type="Proteomes" id="UP000248857"/>
    </source>
</evidence>
<dbReference type="GO" id="GO:0003729">
    <property type="term" value="F:mRNA binding"/>
    <property type="evidence" value="ECO:0007669"/>
    <property type="project" value="TreeGrafter"/>
</dbReference>
<dbReference type="PANTHER" id="PTHR48025">
    <property type="entry name" value="OS02G0815200 PROTEIN"/>
    <property type="match status" value="1"/>
</dbReference>
<dbReference type="InterPro" id="IPR050502">
    <property type="entry name" value="Euk_RNA-bind_prot"/>
</dbReference>
<keyword evidence="4" id="KW-1185">Reference proteome</keyword>
<dbReference type="Gene3D" id="3.30.70.330">
    <property type="match status" value="1"/>
</dbReference>
<evidence type="ECO:0000313" key="3">
    <source>
        <dbReference type="EMBL" id="PZD72892.1"/>
    </source>
</evidence>
<dbReference type="EMBL" id="PQWO01000008">
    <property type="protein sequence ID" value="PZD72892.1"/>
    <property type="molecule type" value="Genomic_DNA"/>
</dbReference>
<dbReference type="Pfam" id="PF00076">
    <property type="entry name" value="RRM_1"/>
    <property type="match status" value="1"/>
</dbReference>
<dbReference type="CDD" id="cd00590">
    <property type="entry name" value="RRM_SF"/>
    <property type="match status" value="1"/>
</dbReference>
<dbReference type="OrthoDB" id="9798855at2"/>